<dbReference type="EMBL" id="LVVK01000020">
    <property type="protein sequence ID" value="OPB38825.1"/>
    <property type="molecule type" value="Genomic_DNA"/>
</dbReference>
<accession>A0A1T3CCY6</accession>
<proteinExistence type="predicted"/>
<dbReference type="OrthoDB" id="4874998at2759"/>
<dbReference type="Proteomes" id="UP000191004">
    <property type="component" value="Unassembled WGS sequence"/>
</dbReference>
<sequence length="242" mass="28019">MSSTSPSLLQSVIDAHGGREYWETIQSLNVEFEFSGLALEMKGQPGPHDVKLIVDTKVQKVTILQFGDYYGSWTPTQTEVGKIGSKDPVDVRKNPKDVFDDYTAETKWDVHNLFWFVGYAYWNYFNFPFYLESPEIQTREVDGPTRENGEKWRSLEVVFPDGYPTHTKVQKYDFDAEYRLMRMHYSVDVMKRNVPSWHNCYNHAVAGKYLYPTLRVVSSSVPGMTFFSPFTLRGIKIAVIHI</sequence>
<protein>
    <submittedName>
        <fullName evidence="1">Uncharacterized protein</fullName>
    </submittedName>
</protein>
<keyword evidence="2" id="KW-1185">Reference proteome</keyword>
<gene>
    <name evidence="1" type="ORF">A0O28_0019310</name>
</gene>
<evidence type="ECO:0000313" key="1">
    <source>
        <dbReference type="EMBL" id="OPB38825.1"/>
    </source>
</evidence>
<evidence type="ECO:0000313" key="2">
    <source>
        <dbReference type="Proteomes" id="UP000191004"/>
    </source>
</evidence>
<organism evidence="1 2">
    <name type="scientific">Trichoderma guizhouense</name>
    <dbReference type="NCBI Taxonomy" id="1491466"/>
    <lineage>
        <taxon>Eukaryota</taxon>
        <taxon>Fungi</taxon>
        <taxon>Dikarya</taxon>
        <taxon>Ascomycota</taxon>
        <taxon>Pezizomycotina</taxon>
        <taxon>Sordariomycetes</taxon>
        <taxon>Hypocreomycetidae</taxon>
        <taxon>Hypocreales</taxon>
        <taxon>Hypocreaceae</taxon>
        <taxon>Trichoderma</taxon>
    </lineage>
</organism>
<comment type="caution">
    <text evidence="1">The sequence shown here is derived from an EMBL/GenBank/DDBJ whole genome shotgun (WGS) entry which is preliminary data.</text>
</comment>
<reference evidence="1 2" key="1">
    <citation type="submission" date="2016-04" db="EMBL/GenBank/DDBJ databases">
        <title>Multiple horizontal gene transfer events from other fungi enriched the ability of the initially mycotrophic fungus Trichoderma (Ascomycota) to feed on dead plant biomass.</title>
        <authorList>
            <person name="Atanasova L."/>
            <person name="Chenthamara K."/>
            <person name="Zhang J."/>
            <person name="Grujic M."/>
            <person name="Henrissat B."/>
            <person name="Kuo A."/>
            <person name="Aertz A."/>
            <person name="Salamov A."/>
            <person name="Lipzen A."/>
            <person name="Labutti K."/>
            <person name="Barry K."/>
            <person name="Miao Y."/>
            <person name="Rahimi M.J."/>
            <person name="Shen Q."/>
            <person name="Grigoriev I.V."/>
            <person name="Kubicek C.P."/>
            <person name="Druzhinina I.S."/>
        </authorList>
    </citation>
    <scope>NUCLEOTIDE SEQUENCE [LARGE SCALE GENOMIC DNA]</scope>
    <source>
        <strain evidence="1 2">NJAU 4742</strain>
    </source>
</reference>
<dbReference type="AlphaFoldDB" id="A0A1T3CCY6"/>
<name>A0A1T3CCY6_9HYPO</name>